<dbReference type="Pfam" id="PF07719">
    <property type="entry name" value="TPR_2"/>
    <property type="match status" value="1"/>
</dbReference>
<dbReference type="EMBL" id="JAAIYO010000005">
    <property type="protein sequence ID" value="MBE4750539.1"/>
    <property type="molecule type" value="Genomic_DNA"/>
</dbReference>
<proteinExistence type="predicted"/>
<dbReference type="PROSITE" id="PS50293">
    <property type="entry name" value="TPR_REGION"/>
    <property type="match status" value="1"/>
</dbReference>
<keyword evidence="1" id="KW-0677">Repeat</keyword>
<organism evidence="4 5">
    <name type="scientific">Corallococcus soli</name>
    <dbReference type="NCBI Taxonomy" id="2710757"/>
    <lineage>
        <taxon>Bacteria</taxon>
        <taxon>Pseudomonadati</taxon>
        <taxon>Myxococcota</taxon>
        <taxon>Myxococcia</taxon>
        <taxon>Myxococcales</taxon>
        <taxon>Cystobacterineae</taxon>
        <taxon>Myxococcaceae</taxon>
        <taxon>Corallococcus</taxon>
    </lineage>
</organism>
<dbReference type="InterPro" id="IPR013105">
    <property type="entry name" value="TPR_2"/>
</dbReference>
<evidence type="ECO:0000256" key="3">
    <source>
        <dbReference type="PROSITE-ProRule" id="PRU00339"/>
    </source>
</evidence>
<evidence type="ECO:0000256" key="1">
    <source>
        <dbReference type="ARBA" id="ARBA00022737"/>
    </source>
</evidence>
<dbReference type="Gene3D" id="1.25.40.10">
    <property type="entry name" value="Tetratricopeptide repeat domain"/>
    <property type="match status" value="1"/>
</dbReference>
<evidence type="ECO:0000313" key="4">
    <source>
        <dbReference type="EMBL" id="MBE4750539.1"/>
    </source>
</evidence>
<comment type="caution">
    <text evidence="4">The sequence shown here is derived from an EMBL/GenBank/DDBJ whole genome shotgun (WGS) entry which is preliminary data.</text>
</comment>
<sequence>MEYASNRLRRVTDAIEVFKLNVEVFPKSGNLYDSLGEAYLAHGDKEQARVNYRKALELEPNMPSAVEALKKLGAPATAPATKVVP</sequence>
<feature type="repeat" description="TPR" evidence="3">
    <location>
        <begin position="29"/>
        <end position="62"/>
    </location>
</feature>
<name>A0ABR9PRQ9_9BACT</name>
<dbReference type="SMART" id="SM00028">
    <property type="entry name" value="TPR"/>
    <property type="match status" value="1"/>
</dbReference>
<dbReference type="Proteomes" id="UP001516472">
    <property type="component" value="Unassembled WGS sequence"/>
</dbReference>
<evidence type="ECO:0000256" key="2">
    <source>
        <dbReference type="ARBA" id="ARBA00022803"/>
    </source>
</evidence>
<gene>
    <name evidence="4" type="ORF">G4177_20425</name>
</gene>
<accession>A0ABR9PRQ9</accession>
<protein>
    <submittedName>
        <fullName evidence="4">Tetratricopeptide repeat protein</fullName>
    </submittedName>
</protein>
<dbReference type="PROSITE" id="PS50005">
    <property type="entry name" value="TPR"/>
    <property type="match status" value="1"/>
</dbReference>
<dbReference type="SUPFAM" id="SSF48452">
    <property type="entry name" value="TPR-like"/>
    <property type="match status" value="1"/>
</dbReference>
<evidence type="ECO:0000313" key="5">
    <source>
        <dbReference type="Proteomes" id="UP001516472"/>
    </source>
</evidence>
<keyword evidence="2 3" id="KW-0802">TPR repeat</keyword>
<dbReference type="InterPro" id="IPR011990">
    <property type="entry name" value="TPR-like_helical_dom_sf"/>
</dbReference>
<reference evidence="4 5" key="1">
    <citation type="submission" date="2020-02" db="EMBL/GenBank/DDBJ databases">
        <authorList>
            <person name="Babadi Z.K."/>
            <person name="Risdian C."/>
            <person name="Ebrahimipour G.H."/>
            <person name="Wink J."/>
        </authorList>
    </citation>
    <scope>NUCLEOTIDE SEQUENCE [LARGE SCALE GENOMIC DNA]</scope>
    <source>
        <strain evidence="4 5">ZKHCc1 1396</strain>
    </source>
</reference>
<keyword evidence="5" id="KW-1185">Reference proteome</keyword>
<dbReference type="InterPro" id="IPR019734">
    <property type="entry name" value="TPR_rpt"/>
</dbReference>